<name>A0A6N8JNJ4_9ACTN</name>
<keyword evidence="7" id="KW-1185">Reference proteome</keyword>
<keyword evidence="4 5" id="KW-0472">Membrane</keyword>
<evidence type="ECO:0000256" key="1">
    <source>
        <dbReference type="ARBA" id="ARBA00004141"/>
    </source>
</evidence>
<proteinExistence type="predicted"/>
<dbReference type="PANTHER" id="PTHR33514:SF13">
    <property type="entry name" value="PROTEIN ABCI12, CHLOROPLASTIC"/>
    <property type="match status" value="1"/>
</dbReference>
<dbReference type="Proteomes" id="UP000463388">
    <property type="component" value="Unassembled WGS sequence"/>
</dbReference>
<evidence type="ECO:0000256" key="5">
    <source>
        <dbReference type="SAM" id="Phobius"/>
    </source>
</evidence>
<dbReference type="Pfam" id="PF02361">
    <property type="entry name" value="CbiQ"/>
    <property type="match status" value="1"/>
</dbReference>
<dbReference type="InterPro" id="IPR003339">
    <property type="entry name" value="ABC/ECF_trnsptr_transmembrane"/>
</dbReference>
<dbReference type="OrthoDB" id="92887at2"/>
<keyword evidence="2 5" id="KW-0812">Transmembrane</keyword>
<sequence length="265" mass="28467">MMMIGQYWPAESVVHAMDPRVKFILSLVLMAAVFCAATPLALAVAALFVVGFYAAARIPLLRVLGSLAPLLVLVALTAVLNVLFVQGGEVYFQWGIICVSEKGLQSAAFIGCRLFLLLMGMSLLTLTTTTLDITAAFEHLMAPLARIGVPAHELGMILGIALRFLPQFMTELGIIYRAQVSRGAHFNLNPFTGGVRTLTALMIPLFTSAFRHAETLSAAMEARCYHGGAGRTRLVPLRLTWRDGAGCAALVCMTAAVIATNFIPL</sequence>
<dbReference type="GO" id="GO:0005886">
    <property type="term" value="C:plasma membrane"/>
    <property type="evidence" value="ECO:0007669"/>
    <property type="project" value="TreeGrafter"/>
</dbReference>
<evidence type="ECO:0000256" key="3">
    <source>
        <dbReference type="ARBA" id="ARBA00022989"/>
    </source>
</evidence>
<keyword evidence="3 5" id="KW-1133">Transmembrane helix</keyword>
<evidence type="ECO:0000256" key="4">
    <source>
        <dbReference type="ARBA" id="ARBA00023136"/>
    </source>
</evidence>
<gene>
    <name evidence="6" type="ORF">GKZ27_08225</name>
</gene>
<dbReference type="EMBL" id="WSRR01000020">
    <property type="protein sequence ID" value="MVX61438.1"/>
    <property type="molecule type" value="Genomic_DNA"/>
</dbReference>
<feature type="transmembrane region" description="Helical" evidence="5">
    <location>
        <begin position="60"/>
        <end position="85"/>
    </location>
</feature>
<evidence type="ECO:0000256" key="2">
    <source>
        <dbReference type="ARBA" id="ARBA00022692"/>
    </source>
</evidence>
<accession>A0A6N8JNJ4</accession>
<evidence type="ECO:0000313" key="6">
    <source>
        <dbReference type="EMBL" id="MVX61438.1"/>
    </source>
</evidence>
<organism evidence="6 7">
    <name type="scientific">Adlercreutzia mucosicola</name>
    <dbReference type="NCBI Taxonomy" id="580026"/>
    <lineage>
        <taxon>Bacteria</taxon>
        <taxon>Bacillati</taxon>
        <taxon>Actinomycetota</taxon>
        <taxon>Coriobacteriia</taxon>
        <taxon>Eggerthellales</taxon>
        <taxon>Eggerthellaceae</taxon>
        <taxon>Adlercreutzia</taxon>
    </lineage>
</organism>
<reference evidence="6 7" key="1">
    <citation type="submission" date="2019-12" db="EMBL/GenBank/DDBJ databases">
        <title>Microbes associate with the intestines of laboratory mice.</title>
        <authorList>
            <person name="Navarre W."/>
            <person name="Wong E."/>
        </authorList>
    </citation>
    <scope>NUCLEOTIDE SEQUENCE [LARGE SCALE GENOMIC DNA]</scope>
    <source>
        <strain evidence="6 7">NM66_B29</strain>
    </source>
</reference>
<feature type="transmembrane region" description="Helical" evidence="5">
    <location>
        <begin position="106"/>
        <end position="127"/>
    </location>
</feature>
<dbReference type="AlphaFoldDB" id="A0A6N8JNJ4"/>
<feature type="transmembrane region" description="Helical" evidence="5">
    <location>
        <begin position="21"/>
        <end position="54"/>
    </location>
</feature>
<dbReference type="CDD" id="cd16914">
    <property type="entry name" value="EcfT"/>
    <property type="match status" value="1"/>
</dbReference>
<comment type="caution">
    <text evidence="6">The sequence shown here is derived from an EMBL/GenBank/DDBJ whole genome shotgun (WGS) entry which is preliminary data.</text>
</comment>
<protein>
    <submittedName>
        <fullName evidence="6">Energy-coupling factor transporter transmembrane protein EcfT</fullName>
    </submittedName>
</protein>
<dbReference type="PANTHER" id="PTHR33514">
    <property type="entry name" value="PROTEIN ABCI12, CHLOROPLASTIC"/>
    <property type="match status" value="1"/>
</dbReference>
<comment type="subcellular location">
    <subcellularLocation>
        <location evidence="1">Membrane</location>
        <topology evidence="1">Multi-pass membrane protein</topology>
    </subcellularLocation>
</comment>
<evidence type="ECO:0000313" key="7">
    <source>
        <dbReference type="Proteomes" id="UP000463388"/>
    </source>
</evidence>